<proteinExistence type="predicted"/>
<dbReference type="eggNOG" id="COG4191">
    <property type="taxonomic scope" value="Bacteria"/>
</dbReference>
<dbReference type="Pfam" id="PF11845">
    <property type="entry name" value="Tll0287-like"/>
    <property type="match status" value="1"/>
</dbReference>
<dbReference type="OrthoDB" id="9805967at2"/>
<dbReference type="SUPFAM" id="SSF55874">
    <property type="entry name" value="ATPase domain of HSP90 chaperone/DNA topoisomerase II/histidine kinase"/>
    <property type="match status" value="1"/>
</dbReference>
<dbReference type="RefSeq" id="WP_005870894.1">
    <property type="nucleotide sequence ID" value="NZ_ACYG01000022.1"/>
</dbReference>
<dbReference type="CDD" id="cd00082">
    <property type="entry name" value="HisKA"/>
    <property type="match status" value="1"/>
</dbReference>
<organism evidence="6 7">
    <name type="scientific">Campylobacter gracilis RM3268</name>
    <dbReference type="NCBI Taxonomy" id="553220"/>
    <lineage>
        <taxon>Bacteria</taxon>
        <taxon>Pseudomonadati</taxon>
        <taxon>Campylobacterota</taxon>
        <taxon>Epsilonproteobacteria</taxon>
        <taxon>Campylobacterales</taxon>
        <taxon>Campylobacteraceae</taxon>
        <taxon>Campylobacter</taxon>
    </lineage>
</organism>
<dbReference type="PANTHER" id="PTHR43065">
    <property type="entry name" value="SENSOR HISTIDINE KINASE"/>
    <property type="match status" value="1"/>
</dbReference>
<dbReference type="EMBL" id="ACYG01000022">
    <property type="protein sequence ID" value="EEV17865.1"/>
    <property type="molecule type" value="Genomic_DNA"/>
</dbReference>
<dbReference type="Gene3D" id="3.30.565.10">
    <property type="entry name" value="Histidine kinase-like ATPase, C-terminal domain"/>
    <property type="match status" value="1"/>
</dbReference>
<evidence type="ECO:0000313" key="7">
    <source>
        <dbReference type="Proteomes" id="UP000005709"/>
    </source>
</evidence>
<dbReference type="InterPro" id="IPR003594">
    <property type="entry name" value="HATPase_dom"/>
</dbReference>
<keyword evidence="4" id="KW-0812">Transmembrane</keyword>
<protein>
    <recommendedName>
        <fullName evidence="2">histidine kinase</fullName>
        <ecNumber evidence="2">2.7.13.3</ecNumber>
    </recommendedName>
</protein>
<feature type="transmembrane region" description="Helical" evidence="4">
    <location>
        <begin position="7"/>
        <end position="27"/>
    </location>
</feature>
<dbReference type="PROSITE" id="PS50109">
    <property type="entry name" value="HIS_KIN"/>
    <property type="match status" value="1"/>
</dbReference>
<keyword evidence="4" id="KW-0472">Membrane</keyword>
<evidence type="ECO:0000256" key="1">
    <source>
        <dbReference type="ARBA" id="ARBA00000085"/>
    </source>
</evidence>
<dbReference type="InterPro" id="IPR021796">
    <property type="entry name" value="Tll0287-like_dom"/>
</dbReference>
<dbReference type="STRING" id="824.CGRAC_2022"/>
<dbReference type="SUPFAM" id="SSF47384">
    <property type="entry name" value="Homodimeric domain of signal transducing histidine kinase"/>
    <property type="match status" value="1"/>
</dbReference>
<feature type="domain" description="Histidine kinase" evidence="5">
    <location>
        <begin position="263"/>
        <end position="472"/>
    </location>
</feature>
<keyword evidence="6" id="KW-0808">Transferase</keyword>
<dbReference type="InterPro" id="IPR036097">
    <property type="entry name" value="HisK_dim/P_sf"/>
</dbReference>
<evidence type="ECO:0000256" key="3">
    <source>
        <dbReference type="ARBA" id="ARBA00022553"/>
    </source>
</evidence>
<dbReference type="PRINTS" id="PR00344">
    <property type="entry name" value="BCTRLSENSOR"/>
</dbReference>
<evidence type="ECO:0000256" key="2">
    <source>
        <dbReference type="ARBA" id="ARBA00012438"/>
    </source>
</evidence>
<dbReference type="InterPro" id="IPR036890">
    <property type="entry name" value="HATPase_C_sf"/>
</dbReference>
<dbReference type="Proteomes" id="UP000005709">
    <property type="component" value="Unassembled WGS sequence"/>
</dbReference>
<accession>C8PH44</accession>
<feature type="transmembrane region" description="Helical" evidence="4">
    <location>
        <begin position="212"/>
        <end position="233"/>
    </location>
</feature>
<dbReference type="SMART" id="SM00387">
    <property type="entry name" value="HATPase_c"/>
    <property type="match status" value="1"/>
</dbReference>
<gene>
    <name evidence="6" type="ORF">CAMGR0001_2232</name>
</gene>
<dbReference type="GO" id="GO:0000155">
    <property type="term" value="F:phosphorelay sensor kinase activity"/>
    <property type="evidence" value="ECO:0007669"/>
    <property type="project" value="InterPro"/>
</dbReference>
<evidence type="ECO:0000313" key="6">
    <source>
        <dbReference type="EMBL" id="EEV17865.1"/>
    </source>
</evidence>
<reference evidence="6 7" key="1">
    <citation type="submission" date="2009-07" db="EMBL/GenBank/DDBJ databases">
        <authorList>
            <person name="Madupu R."/>
            <person name="Sebastian Y."/>
            <person name="Durkin A.S."/>
            <person name="Torralba M."/>
            <person name="Methe B."/>
            <person name="Sutton G.G."/>
            <person name="Strausberg R.L."/>
            <person name="Nelson K.E."/>
        </authorList>
    </citation>
    <scope>NUCLEOTIDE SEQUENCE [LARGE SCALE GENOMIC DNA]</scope>
    <source>
        <strain evidence="6 7">RM3268</strain>
    </source>
</reference>
<keyword evidence="4" id="KW-1133">Transmembrane helix</keyword>
<evidence type="ECO:0000256" key="4">
    <source>
        <dbReference type="SAM" id="Phobius"/>
    </source>
</evidence>
<keyword evidence="7" id="KW-1185">Reference proteome</keyword>
<dbReference type="Gene3D" id="1.10.287.130">
    <property type="match status" value="1"/>
</dbReference>
<dbReference type="EC" id="2.7.13.3" evidence="2"/>
<dbReference type="InterPro" id="IPR005467">
    <property type="entry name" value="His_kinase_dom"/>
</dbReference>
<dbReference type="InterPro" id="IPR004358">
    <property type="entry name" value="Sig_transdc_His_kin-like_C"/>
</dbReference>
<evidence type="ECO:0000259" key="5">
    <source>
        <dbReference type="PROSITE" id="PS50109"/>
    </source>
</evidence>
<dbReference type="InterPro" id="IPR003661">
    <property type="entry name" value="HisK_dim/P_dom"/>
</dbReference>
<keyword evidence="3" id="KW-0597">Phosphoprotein</keyword>
<comment type="catalytic activity">
    <reaction evidence="1">
        <text>ATP + protein L-histidine = ADP + protein N-phospho-L-histidine.</text>
        <dbReference type="EC" id="2.7.13.3"/>
    </reaction>
</comment>
<dbReference type="AlphaFoldDB" id="C8PH44"/>
<name>C8PH44_9BACT</name>
<sequence>MKYKFKFIVALFVLLYIVITALVFNFYRELALKDTRREAFYILDTMNAVRDYVSTVQRPLINELKEKKLLSEDFFDPRLMSSTYITREIYKIQLAKNHINYDYKLVATDPLNPEHEGSEFENEILEGFKENKYKEYSRVIYDKGGASYLLSLPITNSQPSCTECHSINAAPKKMQELYGDVGNFKGGLGDTIAMISFRIPIKSILLYHTKEFVVSGLSLLAVFLICIFCIYKIHKKNETLKMQTQLLLINQSRLALMGEMIGNISHQWRQPLSQISSTLINLELYNERGKLSKERLEDGIKDAGEQVKFMSDTIEDFKNFFNPNMPKREFSAGEAIEQARKILNASLKKHVIDISVRIEENFTLYGNVNELIQVIINIINNAKEAFLDVPLKRREIKIRSFLKQGERVITIENNASRIDEAQLDKIFEPHFTTKQQGSGLGLYMSKMIIEKNGGSISAANSDEGAIFTIAFR</sequence>
<keyword evidence="6" id="KW-0418">Kinase</keyword>
<dbReference type="Pfam" id="PF02518">
    <property type="entry name" value="HATPase_c"/>
    <property type="match status" value="1"/>
</dbReference>
<comment type="caution">
    <text evidence="6">The sequence shown here is derived from an EMBL/GenBank/DDBJ whole genome shotgun (WGS) entry which is preliminary data.</text>
</comment>
<dbReference type="PANTHER" id="PTHR43065:SF42">
    <property type="entry name" value="TWO-COMPONENT SENSOR PPRA"/>
    <property type="match status" value="1"/>
</dbReference>